<reference evidence="4" key="4">
    <citation type="journal article" date="2008" name="Nucleic Acids Res.">
        <title>The rice annotation project database (RAP-DB): 2008 update.</title>
        <authorList>
            <consortium name="The rice annotation project (RAP)"/>
        </authorList>
    </citation>
    <scope>GENOME REANNOTATION</scope>
    <source>
        <strain evidence="4">cv. Nipponbare</strain>
    </source>
</reference>
<dbReference type="Proteomes" id="UP000000763">
    <property type="component" value="Chromosome 6"/>
</dbReference>
<accession>A3BCI0</accession>
<protein>
    <recommendedName>
        <fullName evidence="1">MCAfunc domain-containing protein</fullName>
    </recommendedName>
</protein>
<dbReference type="GO" id="GO:0007166">
    <property type="term" value="P:cell surface receptor signaling pathway"/>
    <property type="evidence" value="ECO:0007669"/>
    <property type="project" value="InterPro"/>
</dbReference>
<evidence type="ECO:0000313" key="3">
    <source>
        <dbReference type="EMBL" id="EAZ37269.1"/>
    </source>
</evidence>
<dbReference type="EMBL" id="AP004809">
    <property type="protein sequence ID" value="BAD54275.1"/>
    <property type="molecule type" value="Genomic_DNA"/>
</dbReference>
<dbReference type="Gene3D" id="1.20.930.20">
    <property type="entry name" value="Adaptor protein Cbl, N-terminal domain"/>
    <property type="match status" value="1"/>
</dbReference>
<dbReference type="Pfam" id="PF19584">
    <property type="entry name" value="MCAfunc"/>
    <property type="match status" value="1"/>
</dbReference>
<reference evidence="3" key="3">
    <citation type="journal article" date="2005" name="PLoS Biol.">
        <title>The genomes of Oryza sativa: a history of duplications.</title>
        <authorList>
            <person name="Yu J."/>
            <person name="Wang J."/>
            <person name="Lin W."/>
            <person name="Li S."/>
            <person name="Li H."/>
            <person name="Zhou J."/>
            <person name="Ni P."/>
            <person name="Dong W."/>
            <person name="Hu S."/>
            <person name="Zeng C."/>
            <person name="Zhang J."/>
            <person name="Zhang Y."/>
            <person name="Li R."/>
            <person name="Xu Z."/>
            <person name="Li S."/>
            <person name="Li X."/>
            <person name="Zheng H."/>
            <person name="Cong L."/>
            <person name="Lin L."/>
            <person name="Yin J."/>
            <person name="Geng J."/>
            <person name="Li G."/>
            <person name="Shi J."/>
            <person name="Liu J."/>
            <person name="Lv H."/>
            <person name="Li J."/>
            <person name="Wang J."/>
            <person name="Deng Y."/>
            <person name="Ran L."/>
            <person name="Shi X."/>
            <person name="Wang X."/>
            <person name="Wu Q."/>
            <person name="Li C."/>
            <person name="Ren X."/>
            <person name="Wang J."/>
            <person name="Wang X."/>
            <person name="Li D."/>
            <person name="Liu D."/>
            <person name="Zhang X."/>
            <person name="Ji Z."/>
            <person name="Zhao W."/>
            <person name="Sun Y."/>
            <person name="Zhang Z."/>
            <person name="Bao J."/>
            <person name="Han Y."/>
            <person name="Dong L."/>
            <person name="Ji J."/>
            <person name="Chen P."/>
            <person name="Wu S."/>
            <person name="Liu J."/>
            <person name="Xiao Y."/>
            <person name="Bu D."/>
            <person name="Tan J."/>
            <person name="Yang L."/>
            <person name="Ye C."/>
            <person name="Zhang J."/>
            <person name="Xu J."/>
            <person name="Zhou Y."/>
            <person name="Yu Y."/>
            <person name="Zhang B."/>
            <person name="Zhuang S."/>
            <person name="Wei H."/>
            <person name="Liu B."/>
            <person name="Lei M."/>
            <person name="Yu H."/>
            <person name="Li Y."/>
            <person name="Xu H."/>
            <person name="Wei S."/>
            <person name="He X."/>
            <person name="Fang L."/>
            <person name="Zhang Z."/>
            <person name="Zhang Y."/>
            <person name="Huang X."/>
            <person name="Su Z."/>
            <person name="Tong W."/>
            <person name="Li J."/>
            <person name="Tong Z."/>
            <person name="Li S."/>
            <person name="Ye J."/>
            <person name="Wang L."/>
            <person name="Fang L."/>
            <person name="Lei T."/>
            <person name="Chen C."/>
            <person name="Chen H."/>
            <person name="Xu Z."/>
            <person name="Li H."/>
            <person name="Huang H."/>
            <person name="Zhang F."/>
            <person name="Xu H."/>
            <person name="Li N."/>
            <person name="Zhao C."/>
            <person name="Li S."/>
            <person name="Dong L."/>
            <person name="Huang Y."/>
            <person name="Li L."/>
            <person name="Xi Y."/>
            <person name="Qi Q."/>
            <person name="Li W."/>
            <person name="Zhang B."/>
            <person name="Hu W."/>
            <person name="Zhang Y."/>
            <person name="Tian X."/>
            <person name="Jiao Y."/>
            <person name="Liang X."/>
            <person name="Jin J."/>
            <person name="Gao L."/>
            <person name="Zheng W."/>
            <person name="Hao B."/>
            <person name="Liu S."/>
            <person name="Wang W."/>
            <person name="Yuan L."/>
            <person name="Cao M."/>
            <person name="McDermott J."/>
            <person name="Samudrala R."/>
            <person name="Wang J."/>
            <person name="Wong G.K."/>
            <person name="Yang H."/>
        </authorList>
    </citation>
    <scope>NUCLEOTIDE SEQUENCE [LARGE SCALE GENOMIC DNA]</scope>
</reference>
<proteinExistence type="predicted"/>
<feature type="domain" description="MCAfunc" evidence="1">
    <location>
        <begin position="24"/>
        <end position="119"/>
    </location>
</feature>
<reference evidence="2" key="1">
    <citation type="submission" date="2002-03" db="EMBL/GenBank/DDBJ databases">
        <title>Oryza sativa nipponbare(GA3) genomic DNA, chromosome 6, BAC clone:B1018E06.</title>
        <authorList>
            <person name="Sasaki T."/>
            <person name="Matsumoto T."/>
            <person name="Yamamoto K."/>
        </authorList>
    </citation>
    <scope>NUCLEOTIDE SEQUENCE</scope>
</reference>
<dbReference type="Proteomes" id="UP000007752">
    <property type="component" value="Chromosome 6"/>
</dbReference>
<dbReference type="CDD" id="cd21037">
    <property type="entry name" value="MLKL_NTD"/>
    <property type="match status" value="1"/>
</dbReference>
<dbReference type="PANTHER" id="PTHR46604">
    <property type="entry name" value="PROTEIN MID1-COMPLEMENTING ACTIVITY 1"/>
    <property type="match status" value="1"/>
</dbReference>
<dbReference type="InterPro" id="IPR036537">
    <property type="entry name" value="Adaptor_Cbl_N_dom_sf"/>
</dbReference>
<dbReference type="InterPro" id="IPR045766">
    <property type="entry name" value="MCAfunc"/>
</dbReference>
<evidence type="ECO:0000313" key="2">
    <source>
        <dbReference type="EMBL" id="BAD54275.1"/>
    </source>
</evidence>
<evidence type="ECO:0000259" key="1">
    <source>
        <dbReference type="Pfam" id="PF19584"/>
    </source>
</evidence>
<accession>Q5Z6Z4</accession>
<reference evidence="3" key="5">
    <citation type="submission" date="2008-12" db="EMBL/GenBank/DDBJ databases">
        <title>Improved gene annotation of the rice (Oryza sativa) genomes.</title>
        <authorList>
            <person name="Wang J."/>
            <person name="Li R."/>
            <person name="Fan W."/>
            <person name="Huang Q."/>
            <person name="Zhang J."/>
            <person name="Zhou Y."/>
            <person name="Hu Y."/>
            <person name="Zi S."/>
            <person name="Li J."/>
            <person name="Ni P."/>
            <person name="Zheng H."/>
            <person name="Zhang Y."/>
            <person name="Zhao M."/>
            <person name="Hao Q."/>
            <person name="McDermott J."/>
            <person name="Samudrala R."/>
            <person name="Kristiansen K."/>
            <person name="Wong G.K.-S."/>
        </authorList>
    </citation>
    <scope>NUCLEOTIDE SEQUENCE</scope>
</reference>
<organism evidence="3">
    <name type="scientific">Oryza sativa subsp. japonica</name>
    <name type="common">Rice</name>
    <dbReference type="NCBI Taxonomy" id="39947"/>
    <lineage>
        <taxon>Eukaryota</taxon>
        <taxon>Viridiplantae</taxon>
        <taxon>Streptophyta</taxon>
        <taxon>Embryophyta</taxon>
        <taxon>Tracheophyta</taxon>
        <taxon>Spermatophyta</taxon>
        <taxon>Magnoliopsida</taxon>
        <taxon>Liliopsida</taxon>
        <taxon>Poales</taxon>
        <taxon>Poaceae</taxon>
        <taxon>BOP clade</taxon>
        <taxon>Oryzoideae</taxon>
        <taxon>Oryzeae</taxon>
        <taxon>Oryzinae</taxon>
        <taxon>Oryza</taxon>
        <taxon>Oryza sativa</taxon>
    </lineage>
</organism>
<reference evidence="4" key="2">
    <citation type="journal article" date="2005" name="Nature">
        <title>The map-based sequence of the rice genome.</title>
        <authorList>
            <consortium name="International rice genome sequencing project (IRGSP)"/>
            <person name="Matsumoto T."/>
            <person name="Wu J."/>
            <person name="Kanamori H."/>
            <person name="Katayose Y."/>
            <person name="Fujisawa M."/>
            <person name="Namiki N."/>
            <person name="Mizuno H."/>
            <person name="Yamamoto K."/>
            <person name="Antonio B.A."/>
            <person name="Baba T."/>
            <person name="Sakata K."/>
            <person name="Nagamura Y."/>
            <person name="Aoki H."/>
            <person name="Arikawa K."/>
            <person name="Arita K."/>
            <person name="Bito T."/>
            <person name="Chiden Y."/>
            <person name="Fujitsuka N."/>
            <person name="Fukunaka R."/>
            <person name="Hamada M."/>
            <person name="Harada C."/>
            <person name="Hayashi A."/>
            <person name="Hijishita S."/>
            <person name="Honda M."/>
            <person name="Hosokawa S."/>
            <person name="Ichikawa Y."/>
            <person name="Idonuma A."/>
            <person name="Iijima M."/>
            <person name="Ikeda M."/>
            <person name="Ikeno M."/>
            <person name="Ito K."/>
            <person name="Ito S."/>
            <person name="Ito T."/>
            <person name="Ito Y."/>
            <person name="Ito Y."/>
            <person name="Iwabuchi A."/>
            <person name="Kamiya K."/>
            <person name="Karasawa W."/>
            <person name="Kurita K."/>
            <person name="Katagiri S."/>
            <person name="Kikuta A."/>
            <person name="Kobayashi H."/>
            <person name="Kobayashi N."/>
            <person name="Machita K."/>
            <person name="Maehara T."/>
            <person name="Masukawa M."/>
            <person name="Mizubayashi T."/>
            <person name="Mukai Y."/>
            <person name="Nagasaki H."/>
            <person name="Nagata Y."/>
            <person name="Naito S."/>
            <person name="Nakashima M."/>
            <person name="Nakama Y."/>
            <person name="Nakamichi Y."/>
            <person name="Nakamura M."/>
            <person name="Meguro A."/>
            <person name="Negishi M."/>
            <person name="Ohta I."/>
            <person name="Ohta T."/>
            <person name="Okamoto M."/>
            <person name="Ono N."/>
            <person name="Saji S."/>
            <person name="Sakaguchi M."/>
            <person name="Sakai K."/>
            <person name="Shibata M."/>
            <person name="Shimokawa T."/>
            <person name="Song J."/>
            <person name="Takazaki Y."/>
            <person name="Terasawa K."/>
            <person name="Tsugane M."/>
            <person name="Tsuji K."/>
            <person name="Ueda S."/>
            <person name="Waki K."/>
            <person name="Yamagata H."/>
            <person name="Yamamoto M."/>
            <person name="Yamamoto S."/>
            <person name="Yamane H."/>
            <person name="Yoshiki S."/>
            <person name="Yoshihara R."/>
            <person name="Yukawa K."/>
            <person name="Zhong H."/>
            <person name="Yano M."/>
            <person name="Yuan Q."/>
            <person name="Ouyang S."/>
            <person name="Liu J."/>
            <person name="Jones K.M."/>
            <person name="Gansberger K."/>
            <person name="Moffat K."/>
            <person name="Hill J."/>
            <person name="Bera J."/>
            <person name="Fadrosh D."/>
            <person name="Jin S."/>
            <person name="Johri S."/>
            <person name="Kim M."/>
            <person name="Overton L."/>
            <person name="Reardon M."/>
            <person name="Tsitrin T."/>
            <person name="Vuong H."/>
            <person name="Weaver B."/>
            <person name="Ciecko A."/>
            <person name="Tallon L."/>
            <person name="Jackson J."/>
            <person name="Pai G."/>
            <person name="Aken S.V."/>
            <person name="Utterback T."/>
            <person name="Reidmuller S."/>
            <person name="Feldblyum T."/>
            <person name="Hsiao J."/>
            <person name="Zismann V."/>
            <person name="Iobst S."/>
            <person name="de Vazeille A.R."/>
            <person name="Buell C.R."/>
            <person name="Ying K."/>
            <person name="Li Y."/>
            <person name="Lu T."/>
            <person name="Huang Y."/>
            <person name="Zhao Q."/>
            <person name="Feng Q."/>
            <person name="Zhang L."/>
            <person name="Zhu J."/>
            <person name="Weng Q."/>
            <person name="Mu J."/>
            <person name="Lu Y."/>
            <person name="Fan D."/>
            <person name="Liu Y."/>
            <person name="Guan J."/>
            <person name="Zhang Y."/>
            <person name="Yu S."/>
            <person name="Liu X."/>
            <person name="Zhang Y."/>
            <person name="Hong G."/>
            <person name="Han B."/>
            <person name="Choisne N."/>
            <person name="Demange N."/>
            <person name="Orjeda G."/>
            <person name="Samain S."/>
            <person name="Cattolico L."/>
            <person name="Pelletier E."/>
            <person name="Couloux A."/>
            <person name="Segurens B."/>
            <person name="Wincker P."/>
            <person name="D'Hont A."/>
            <person name="Scarpelli C."/>
            <person name="Weissenbach J."/>
            <person name="Salanoubat M."/>
            <person name="Quetier F."/>
            <person name="Yu Y."/>
            <person name="Kim H.R."/>
            <person name="Rambo T."/>
            <person name="Currie J."/>
            <person name="Collura K."/>
            <person name="Luo M."/>
            <person name="Yang T."/>
            <person name="Ammiraju J.S.S."/>
            <person name="Engler F."/>
            <person name="Soderlund C."/>
            <person name="Wing R.A."/>
            <person name="Palmer L.E."/>
            <person name="de la Bastide M."/>
            <person name="Spiegel L."/>
            <person name="Nascimento L."/>
            <person name="Zutavern T."/>
            <person name="O'Shaughnessy A."/>
            <person name="Dike S."/>
            <person name="Dedhia N."/>
            <person name="Preston R."/>
            <person name="Balija V."/>
            <person name="McCombie W.R."/>
            <person name="Chow T."/>
            <person name="Chen H."/>
            <person name="Chung M."/>
            <person name="Chen C."/>
            <person name="Shaw J."/>
            <person name="Wu H."/>
            <person name="Hsiao K."/>
            <person name="Chao Y."/>
            <person name="Chu M."/>
            <person name="Cheng C."/>
            <person name="Hour A."/>
            <person name="Lee P."/>
            <person name="Lin S."/>
            <person name="Lin Y."/>
            <person name="Liou J."/>
            <person name="Liu S."/>
            <person name="Hsing Y."/>
            <person name="Raghuvanshi S."/>
            <person name="Mohanty A."/>
            <person name="Bharti A.K."/>
            <person name="Gaur A."/>
            <person name="Gupta V."/>
            <person name="Kumar D."/>
            <person name="Ravi V."/>
            <person name="Vij S."/>
            <person name="Kapur A."/>
            <person name="Khurana P."/>
            <person name="Khurana P."/>
            <person name="Khurana J.P."/>
            <person name="Tyagi A.K."/>
            <person name="Gaikwad K."/>
            <person name="Singh A."/>
            <person name="Dalal V."/>
            <person name="Srivastava S."/>
            <person name="Dixit A."/>
            <person name="Pal A.K."/>
            <person name="Ghazi I.A."/>
            <person name="Yadav M."/>
            <person name="Pandit A."/>
            <person name="Bhargava A."/>
            <person name="Sureshbabu K."/>
            <person name="Batra K."/>
            <person name="Sharma T.R."/>
            <person name="Mohapatra T."/>
            <person name="Singh N.K."/>
            <person name="Messing J."/>
            <person name="Nelson A.B."/>
            <person name="Fuks G."/>
            <person name="Kavchok S."/>
            <person name="Keizer G."/>
            <person name="Linton E."/>
            <person name="Llaca V."/>
            <person name="Song R."/>
            <person name="Tanyolac B."/>
            <person name="Young S."/>
            <person name="Ho-Il K."/>
            <person name="Hahn J.H."/>
            <person name="Sangsakoo G."/>
            <person name="Vanavichit A."/>
            <person name="de Mattos Luiz.A.T."/>
            <person name="Zimmer P.D."/>
            <person name="Malone G."/>
            <person name="Dellagostin O."/>
            <person name="de Oliveira A.C."/>
            <person name="Bevan M."/>
            <person name="Bancroft I."/>
            <person name="Minx P."/>
            <person name="Cordum H."/>
            <person name="Wilson R."/>
            <person name="Cheng Z."/>
            <person name="Jin W."/>
            <person name="Jiang J."/>
            <person name="Leong S.A."/>
            <person name="Iwama H."/>
            <person name="Gojobori T."/>
            <person name="Itoh T."/>
            <person name="Niimura Y."/>
            <person name="Fujii Y."/>
            <person name="Habara T."/>
            <person name="Sakai H."/>
            <person name="Sato Y."/>
            <person name="Wilson G."/>
            <person name="Kumar K."/>
            <person name="McCouch S."/>
            <person name="Juretic N."/>
            <person name="Hoen D."/>
            <person name="Wright S."/>
            <person name="Bruskiewich R."/>
            <person name="Bureau T."/>
            <person name="Miyao A."/>
            <person name="Hirochika H."/>
            <person name="Nishikawa T."/>
            <person name="Kadowaki K."/>
            <person name="Sugiura M."/>
            <person name="Burr B."/>
            <person name="Sasaki T."/>
        </authorList>
    </citation>
    <scope>NUCLEOTIDE SEQUENCE [LARGE SCALE GENOMIC DNA]</scope>
    <source>
        <strain evidence="4">cv. Nipponbare</strain>
    </source>
</reference>
<dbReference type="PANTHER" id="PTHR46604:SF4">
    <property type="entry name" value="EXPRESSED PROTEIN"/>
    <property type="match status" value="1"/>
</dbReference>
<dbReference type="AlphaFoldDB" id="Q5Z6Z4"/>
<name>Q5Z6Z4_ORYSJ</name>
<evidence type="ECO:0000313" key="4">
    <source>
        <dbReference type="Proteomes" id="UP000000763"/>
    </source>
</evidence>
<dbReference type="HOGENOM" id="CLU_100010_1_1_1"/>
<dbReference type="InterPro" id="IPR059179">
    <property type="entry name" value="MLKL-like_MCAfunc"/>
</dbReference>
<dbReference type="EMBL" id="CM000143">
    <property type="protein sequence ID" value="EAZ37269.1"/>
    <property type="molecule type" value="Genomic_DNA"/>
</dbReference>
<gene>
    <name evidence="2" type="ORF">B1018E06.42</name>
    <name evidence="3" type="ORF">OsJ_21607</name>
</gene>
<sequence>MPIWSSVDPVATVAQIAGVDAYGLISMVTERAEKVRRNKYECRQLAEHVETVGGLLHHVERDDPRIAAPLEKLEGTLREAVVLVSSCEASSYFRRFFRGAKIAEQFQRIKEKIDFYLQAPALPRHHLHLHHQRLLPAS</sequence>